<protein>
    <submittedName>
        <fullName evidence="7">Methyl-accepting chemotaxis protein</fullName>
    </submittedName>
</protein>
<dbReference type="SUPFAM" id="SSF58104">
    <property type="entry name" value="Methyl-accepting chemotaxis protein (MCP) signaling domain"/>
    <property type="match status" value="1"/>
</dbReference>
<dbReference type="PANTHER" id="PTHR32089:SF112">
    <property type="entry name" value="LYSOZYME-LIKE PROTEIN-RELATED"/>
    <property type="match status" value="1"/>
</dbReference>
<dbReference type="CDD" id="cd18774">
    <property type="entry name" value="PDC2_HK_sensor"/>
    <property type="match status" value="1"/>
</dbReference>
<evidence type="ECO:0000256" key="2">
    <source>
        <dbReference type="ARBA" id="ARBA00029447"/>
    </source>
</evidence>
<evidence type="ECO:0000256" key="4">
    <source>
        <dbReference type="SAM" id="Phobius"/>
    </source>
</evidence>
<gene>
    <name evidence="7" type="ORF">OCV77_15125</name>
</gene>
<keyword evidence="1 3" id="KW-0807">Transducer</keyword>
<dbReference type="PROSITE" id="PS50885">
    <property type="entry name" value="HAMP"/>
    <property type="match status" value="1"/>
</dbReference>
<evidence type="ECO:0000259" key="5">
    <source>
        <dbReference type="PROSITE" id="PS50111"/>
    </source>
</evidence>
<keyword evidence="4" id="KW-1133">Transmembrane helix</keyword>
<dbReference type="Proteomes" id="UP001652432">
    <property type="component" value="Unassembled WGS sequence"/>
</dbReference>
<dbReference type="Gene3D" id="1.10.287.950">
    <property type="entry name" value="Methyl-accepting chemotaxis protein"/>
    <property type="match status" value="1"/>
</dbReference>
<feature type="transmembrane region" description="Helical" evidence="4">
    <location>
        <begin position="6"/>
        <end position="29"/>
    </location>
</feature>
<evidence type="ECO:0000256" key="3">
    <source>
        <dbReference type="PROSITE-ProRule" id="PRU00284"/>
    </source>
</evidence>
<feature type="domain" description="Methyl-accepting transducer" evidence="5">
    <location>
        <begin position="394"/>
        <end position="651"/>
    </location>
</feature>
<evidence type="ECO:0000259" key="6">
    <source>
        <dbReference type="PROSITE" id="PS50885"/>
    </source>
</evidence>
<dbReference type="InterPro" id="IPR003660">
    <property type="entry name" value="HAMP_dom"/>
</dbReference>
<name>A0ABT2T6D9_9FIRM</name>
<dbReference type="RefSeq" id="WP_262575842.1">
    <property type="nucleotide sequence ID" value="NZ_JAOQKJ010000017.1"/>
</dbReference>
<reference evidence="7 8" key="1">
    <citation type="journal article" date="2021" name="ISME Commun">
        <title>Automated analysis of genomic sequences facilitates high-throughput and comprehensive description of bacteria.</title>
        <authorList>
            <person name="Hitch T.C.A."/>
        </authorList>
    </citation>
    <scope>NUCLEOTIDE SEQUENCE [LARGE SCALE GENOMIC DNA]</scope>
    <source>
        <strain evidence="7 8">Sanger_18</strain>
    </source>
</reference>
<sequence>MKKKNIFVKLLGAFLVPIVMMIVLGVVSYETASKSTMEKYEQSASSTVVSVAEYMKLLTQTVESGTTELLTSDQVKNYFGMNAGSKDKNKEATSYNEMKDLILKQTSSTKYTANVHEFAQLGRPVSSTTKDSPTKVAFPDGAYDEFLKREGAVFEDSTVKSIWMGTHPYIDETTGITTDNYAFSFVKRFTTGKGFLTIDIKMDTVAEVLGKMDFGKGSSASIVTADGREINIQNGEVTDAELYQGLELTPAEGKDSVSEYVDVGGRKYLLLAAPVGETEMIVCALIPEASILEEAAGLRNTTVIFVLIASVVAIMIGIILSSDIRKTLNTISRCMQVASEGDLLVQIPTKKRKDEFGLVSKSIGKMLGGVKELLWQVQKFGGEVDTSAGQVAETTSQILSSMEEVNSALGSVEADVATQAQDAEDGYQMMAAFGDKINHMNETVDSMGSMMQSTIGSIQRGTTMVDELKRTATATGKITRELVDNVENVNEQSTAIARIIETISDIAEETNLLSLNASIEAARAGESGRGFAVVAQSIGKLAAQSMTAGSEITGIVASIEEATRTAAESAGQTEKNVDYQMKALEETVSVFHEINDTVQALVSNLQGITSGMTELVGDKDDVLKKIQAVSQASESASAATTEVTASISEQVEFLKGLTKDAENLQMQTRELEAAMSKFKI</sequence>
<keyword evidence="4" id="KW-0472">Membrane</keyword>
<evidence type="ECO:0000313" key="8">
    <source>
        <dbReference type="Proteomes" id="UP001652432"/>
    </source>
</evidence>
<comment type="similarity">
    <text evidence="2">Belongs to the methyl-accepting chemotaxis (MCP) protein family.</text>
</comment>
<dbReference type="EMBL" id="JAOQKJ010000017">
    <property type="protein sequence ID" value="MCU6745807.1"/>
    <property type="molecule type" value="Genomic_DNA"/>
</dbReference>
<evidence type="ECO:0000313" key="7">
    <source>
        <dbReference type="EMBL" id="MCU6745807.1"/>
    </source>
</evidence>
<dbReference type="PROSITE" id="PS50111">
    <property type="entry name" value="CHEMOTAXIS_TRANSDUC_2"/>
    <property type="match status" value="1"/>
</dbReference>
<keyword evidence="4" id="KW-0812">Transmembrane</keyword>
<evidence type="ECO:0000256" key="1">
    <source>
        <dbReference type="ARBA" id="ARBA00023224"/>
    </source>
</evidence>
<dbReference type="Gene3D" id="3.30.450.20">
    <property type="entry name" value="PAS domain"/>
    <property type="match status" value="2"/>
</dbReference>
<dbReference type="SMART" id="SM00283">
    <property type="entry name" value="MA"/>
    <property type="match status" value="1"/>
</dbReference>
<keyword evidence="8" id="KW-1185">Reference proteome</keyword>
<dbReference type="Pfam" id="PF00015">
    <property type="entry name" value="MCPsignal"/>
    <property type="match status" value="1"/>
</dbReference>
<dbReference type="Gene3D" id="6.10.340.10">
    <property type="match status" value="1"/>
</dbReference>
<feature type="domain" description="HAMP" evidence="6">
    <location>
        <begin position="322"/>
        <end position="375"/>
    </location>
</feature>
<organism evidence="7 8">
    <name type="scientific">Suilimivivens aceti</name>
    <dbReference type="NCBI Taxonomy" id="2981774"/>
    <lineage>
        <taxon>Bacteria</taxon>
        <taxon>Bacillati</taxon>
        <taxon>Bacillota</taxon>
        <taxon>Clostridia</taxon>
        <taxon>Lachnospirales</taxon>
        <taxon>Lachnospiraceae</taxon>
        <taxon>Suilimivivens</taxon>
    </lineage>
</organism>
<accession>A0ABT2T6D9</accession>
<proteinExistence type="inferred from homology"/>
<feature type="transmembrane region" description="Helical" evidence="4">
    <location>
        <begin position="302"/>
        <end position="320"/>
    </location>
</feature>
<dbReference type="InterPro" id="IPR004089">
    <property type="entry name" value="MCPsignal_dom"/>
</dbReference>
<dbReference type="PANTHER" id="PTHR32089">
    <property type="entry name" value="METHYL-ACCEPTING CHEMOTAXIS PROTEIN MCPB"/>
    <property type="match status" value="1"/>
</dbReference>
<comment type="caution">
    <text evidence="7">The sequence shown here is derived from an EMBL/GenBank/DDBJ whole genome shotgun (WGS) entry which is preliminary data.</text>
</comment>